<dbReference type="Pfam" id="PF05521">
    <property type="entry name" value="Phage_HCP"/>
    <property type="match status" value="1"/>
</dbReference>
<evidence type="ECO:0000313" key="1">
    <source>
        <dbReference type="EMBL" id="STV65387.1"/>
    </source>
</evidence>
<gene>
    <name evidence="1" type="ORF">NCTC11679_03260</name>
</gene>
<evidence type="ECO:0000313" key="2">
    <source>
        <dbReference type="Proteomes" id="UP000255239"/>
    </source>
</evidence>
<dbReference type="NCBIfam" id="TIGR01563">
    <property type="entry name" value="gp16_SPP1"/>
    <property type="match status" value="1"/>
</dbReference>
<dbReference type="Proteomes" id="UP000255239">
    <property type="component" value="Unassembled WGS sequence"/>
</dbReference>
<name>A0A378C9P0_KLEPN</name>
<dbReference type="EMBL" id="UGMG01000001">
    <property type="protein sequence ID" value="STV65387.1"/>
    <property type="molecule type" value="Genomic_DNA"/>
</dbReference>
<organism evidence="1 2">
    <name type="scientific">Klebsiella pneumoniae</name>
    <dbReference type="NCBI Taxonomy" id="573"/>
    <lineage>
        <taxon>Bacteria</taxon>
        <taxon>Pseudomonadati</taxon>
        <taxon>Pseudomonadota</taxon>
        <taxon>Gammaproteobacteria</taxon>
        <taxon>Enterobacterales</taxon>
        <taxon>Enterobacteriaceae</taxon>
        <taxon>Klebsiella/Raoultella group</taxon>
        <taxon>Klebsiella</taxon>
        <taxon>Klebsiella pneumoniae complex</taxon>
    </lineage>
</organism>
<sequence length="116" mass="12941">MQAGRLRHRVIPQKSVSVQDPLTGEVVKSWVNLVQSTADNGIWAEVYPLSAREFTSAQATQNEITTRITIRQRNDITPKCRILYRGKIFNIEGVLPDPDSGLEYLTLPCSEGVNDG</sequence>
<proteinExistence type="predicted"/>
<accession>A0A378C9P0</accession>
<dbReference type="Gene3D" id="2.40.10.270">
    <property type="entry name" value="Bacteriophage SPP1 head-tail adaptor protein"/>
    <property type="match status" value="1"/>
</dbReference>
<dbReference type="InterPro" id="IPR038666">
    <property type="entry name" value="SSP1_head-tail_sf"/>
</dbReference>
<dbReference type="InterPro" id="IPR008767">
    <property type="entry name" value="Phage_SPP1_head-tail_adaptor"/>
</dbReference>
<dbReference type="AlphaFoldDB" id="A0A378C9P0"/>
<dbReference type="RefSeq" id="WP_060598764.1">
    <property type="nucleotide sequence ID" value="NZ_CP045661.1"/>
</dbReference>
<protein>
    <submittedName>
        <fullName evidence="1">Head-tail adaptor protein</fullName>
    </submittedName>
</protein>
<reference evidence="1 2" key="1">
    <citation type="submission" date="2018-06" db="EMBL/GenBank/DDBJ databases">
        <authorList>
            <consortium name="Pathogen Informatics"/>
            <person name="Doyle S."/>
        </authorList>
    </citation>
    <scope>NUCLEOTIDE SEQUENCE [LARGE SCALE GENOMIC DNA]</scope>
    <source>
        <strain evidence="1 2">NCTC11679</strain>
    </source>
</reference>